<evidence type="ECO:0000259" key="5">
    <source>
        <dbReference type="PROSITE" id="PS50949"/>
    </source>
</evidence>
<evidence type="ECO:0000256" key="2">
    <source>
        <dbReference type="ARBA" id="ARBA00023125"/>
    </source>
</evidence>
<dbReference type="CDD" id="cd07377">
    <property type="entry name" value="WHTH_GntR"/>
    <property type="match status" value="1"/>
</dbReference>
<dbReference type="SUPFAM" id="SSF48008">
    <property type="entry name" value="GntR ligand-binding domain-like"/>
    <property type="match status" value="1"/>
</dbReference>
<dbReference type="Gene3D" id="1.10.10.10">
    <property type="entry name" value="Winged helix-like DNA-binding domain superfamily/Winged helix DNA-binding domain"/>
    <property type="match status" value="1"/>
</dbReference>
<dbReference type="PANTHER" id="PTHR43537:SF24">
    <property type="entry name" value="GLUCONATE OPERON TRANSCRIPTIONAL REPRESSOR"/>
    <property type="match status" value="1"/>
</dbReference>
<dbReference type="Pfam" id="PF00392">
    <property type="entry name" value="GntR"/>
    <property type="match status" value="1"/>
</dbReference>
<dbReference type="Pfam" id="PF07729">
    <property type="entry name" value="FCD"/>
    <property type="match status" value="1"/>
</dbReference>
<dbReference type="SMART" id="SM00895">
    <property type="entry name" value="FCD"/>
    <property type="match status" value="1"/>
</dbReference>
<dbReference type="PRINTS" id="PR00035">
    <property type="entry name" value="HTHGNTR"/>
</dbReference>
<feature type="domain" description="HTH gntR-type" evidence="5">
    <location>
        <begin position="43"/>
        <end position="113"/>
    </location>
</feature>
<dbReference type="InterPro" id="IPR008920">
    <property type="entry name" value="TF_FadR/GntR_C"/>
</dbReference>
<protein>
    <submittedName>
        <fullName evidence="6">GntR family transcriptional regulator</fullName>
    </submittedName>
</protein>
<dbReference type="InterPro" id="IPR011711">
    <property type="entry name" value="GntR_C"/>
</dbReference>
<dbReference type="SUPFAM" id="SSF46785">
    <property type="entry name" value="Winged helix' DNA-binding domain"/>
    <property type="match status" value="1"/>
</dbReference>
<keyword evidence="2" id="KW-0238">DNA-binding</keyword>
<evidence type="ECO:0000313" key="7">
    <source>
        <dbReference type="Proteomes" id="UP001500943"/>
    </source>
</evidence>
<evidence type="ECO:0000256" key="1">
    <source>
        <dbReference type="ARBA" id="ARBA00023015"/>
    </source>
</evidence>
<evidence type="ECO:0000256" key="3">
    <source>
        <dbReference type="ARBA" id="ARBA00023163"/>
    </source>
</evidence>
<dbReference type="InterPro" id="IPR036388">
    <property type="entry name" value="WH-like_DNA-bd_sf"/>
</dbReference>
<feature type="compositionally biased region" description="Basic and acidic residues" evidence="4">
    <location>
        <begin position="9"/>
        <end position="28"/>
    </location>
</feature>
<dbReference type="SMART" id="SM00345">
    <property type="entry name" value="HTH_GNTR"/>
    <property type="match status" value="1"/>
</dbReference>
<dbReference type="EMBL" id="BAAAKW010000017">
    <property type="protein sequence ID" value="GAA1212371.1"/>
    <property type="molecule type" value="Genomic_DNA"/>
</dbReference>
<dbReference type="PROSITE" id="PS50949">
    <property type="entry name" value="HTH_GNTR"/>
    <property type="match status" value="1"/>
</dbReference>
<organism evidence="6 7">
    <name type="scientific">Rhodoglobus aureus</name>
    <dbReference type="NCBI Taxonomy" id="191497"/>
    <lineage>
        <taxon>Bacteria</taxon>
        <taxon>Bacillati</taxon>
        <taxon>Actinomycetota</taxon>
        <taxon>Actinomycetes</taxon>
        <taxon>Micrococcales</taxon>
        <taxon>Microbacteriaceae</taxon>
        <taxon>Rhodoglobus</taxon>
    </lineage>
</organism>
<dbReference type="InterPro" id="IPR000524">
    <property type="entry name" value="Tscrpt_reg_HTH_GntR"/>
</dbReference>
<dbReference type="PANTHER" id="PTHR43537">
    <property type="entry name" value="TRANSCRIPTIONAL REGULATOR, GNTR FAMILY"/>
    <property type="match status" value="1"/>
</dbReference>
<evidence type="ECO:0000313" key="6">
    <source>
        <dbReference type="EMBL" id="GAA1212371.1"/>
    </source>
</evidence>
<keyword evidence="3" id="KW-0804">Transcription</keyword>
<comment type="caution">
    <text evidence="6">The sequence shown here is derived from an EMBL/GenBank/DDBJ whole genome shotgun (WGS) entry which is preliminary data.</text>
</comment>
<dbReference type="InterPro" id="IPR036390">
    <property type="entry name" value="WH_DNA-bd_sf"/>
</dbReference>
<gene>
    <name evidence="6" type="ORF">GCM10009655_09490</name>
</gene>
<dbReference type="Gene3D" id="1.20.120.530">
    <property type="entry name" value="GntR ligand-binding domain-like"/>
    <property type="match status" value="1"/>
</dbReference>
<proteinExistence type="predicted"/>
<feature type="region of interest" description="Disordered" evidence="4">
    <location>
        <begin position="1"/>
        <end position="33"/>
    </location>
</feature>
<name>A0ABP4G767_9MICO</name>
<keyword evidence="1" id="KW-0805">Transcription regulation</keyword>
<evidence type="ECO:0000256" key="4">
    <source>
        <dbReference type="SAM" id="MobiDB-lite"/>
    </source>
</evidence>
<sequence>MHPSESIDAPEHRAAVDSDAARSRDATRPGRLHGSLFQSIGDAGRAELVERRLAGAITGGHLRAGERLPSENDLARTFGVAPTTVRESLLALRSQGLVVTKRGRNGGSFVADSADPVAHARTALAETSRLALRDLGAHYSAITAACVRLAARRAAPSEVQQIRSRLVRLDDADLAQWRSTLDDVQVELVSLSQSARLTREQMRLQAEFSPLLRLLDAESGSRVTQHQLLVTVVDAVEAGDDQAAVDATERMVDSVINALIELQSKNR</sequence>
<dbReference type="RefSeq" id="WP_343923656.1">
    <property type="nucleotide sequence ID" value="NZ_BAAAKW010000017.1"/>
</dbReference>
<dbReference type="Proteomes" id="UP001500943">
    <property type="component" value="Unassembled WGS sequence"/>
</dbReference>
<accession>A0ABP4G767</accession>
<reference evidence="7" key="1">
    <citation type="journal article" date="2019" name="Int. J. Syst. Evol. Microbiol.">
        <title>The Global Catalogue of Microorganisms (GCM) 10K type strain sequencing project: providing services to taxonomists for standard genome sequencing and annotation.</title>
        <authorList>
            <consortium name="The Broad Institute Genomics Platform"/>
            <consortium name="The Broad Institute Genome Sequencing Center for Infectious Disease"/>
            <person name="Wu L."/>
            <person name="Ma J."/>
        </authorList>
    </citation>
    <scope>NUCLEOTIDE SEQUENCE [LARGE SCALE GENOMIC DNA]</scope>
    <source>
        <strain evidence="7">JCM 12762</strain>
    </source>
</reference>
<keyword evidence="7" id="KW-1185">Reference proteome</keyword>